<organism evidence="2 3">
    <name type="scientific">Alteraurantiacibacter aestuarii</name>
    <dbReference type="NCBI Taxonomy" id="650004"/>
    <lineage>
        <taxon>Bacteria</taxon>
        <taxon>Pseudomonadati</taxon>
        <taxon>Pseudomonadota</taxon>
        <taxon>Alphaproteobacteria</taxon>
        <taxon>Sphingomonadales</taxon>
        <taxon>Erythrobacteraceae</taxon>
        <taxon>Alteraurantiacibacter</taxon>
    </lineage>
</organism>
<sequence>MSFREKSAWAMALIMALNGLLFLGLARLIPADAPGQVQLVAFVPFVAAVIIGSIVVQVVLAIYSPRDAQRPADERERAAIAVSGNWSGIVLGVGVVCGILDYLWWGQGNRLFFFAIGSLIVAQVAEYVFQIILFRRGV</sequence>
<keyword evidence="3" id="KW-1185">Reference proteome</keyword>
<keyword evidence="1" id="KW-0472">Membrane</keyword>
<evidence type="ECO:0000256" key="1">
    <source>
        <dbReference type="SAM" id="Phobius"/>
    </source>
</evidence>
<feature type="transmembrane region" description="Helical" evidence="1">
    <location>
        <begin position="84"/>
        <end position="105"/>
    </location>
</feature>
<protein>
    <submittedName>
        <fullName evidence="2">Uncharacterized protein</fullName>
    </submittedName>
</protein>
<keyword evidence="1" id="KW-0812">Transmembrane</keyword>
<accession>A0A844ZGA4</accession>
<dbReference type="EMBL" id="WTYY01000001">
    <property type="protein sequence ID" value="MXO87551.1"/>
    <property type="molecule type" value="Genomic_DNA"/>
</dbReference>
<gene>
    <name evidence="2" type="ORF">GRI32_02235</name>
</gene>
<feature type="transmembrane region" description="Helical" evidence="1">
    <location>
        <begin position="111"/>
        <end position="134"/>
    </location>
</feature>
<dbReference type="AlphaFoldDB" id="A0A844ZGA4"/>
<evidence type="ECO:0000313" key="3">
    <source>
        <dbReference type="Proteomes" id="UP000435243"/>
    </source>
</evidence>
<comment type="caution">
    <text evidence="2">The sequence shown here is derived from an EMBL/GenBank/DDBJ whole genome shotgun (WGS) entry which is preliminary data.</text>
</comment>
<feature type="transmembrane region" description="Helical" evidence="1">
    <location>
        <begin position="41"/>
        <end position="63"/>
    </location>
</feature>
<dbReference type="Proteomes" id="UP000435243">
    <property type="component" value="Unassembled WGS sequence"/>
</dbReference>
<keyword evidence="1" id="KW-1133">Transmembrane helix</keyword>
<evidence type="ECO:0000313" key="2">
    <source>
        <dbReference type="EMBL" id="MXO87551.1"/>
    </source>
</evidence>
<reference evidence="2 3" key="1">
    <citation type="submission" date="2019-12" db="EMBL/GenBank/DDBJ databases">
        <title>Genomic-based taxomic classification of the family Erythrobacteraceae.</title>
        <authorList>
            <person name="Xu L."/>
        </authorList>
    </citation>
    <scope>NUCLEOTIDE SEQUENCE [LARGE SCALE GENOMIC DNA]</scope>
    <source>
        <strain evidence="2 3">JCM 16339</strain>
    </source>
</reference>
<dbReference type="OrthoDB" id="7619100at2"/>
<proteinExistence type="predicted"/>
<feature type="transmembrane region" description="Helical" evidence="1">
    <location>
        <begin position="7"/>
        <end position="29"/>
    </location>
</feature>
<name>A0A844ZGA4_9SPHN</name>
<dbReference type="RefSeq" id="WP_160589478.1">
    <property type="nucleotide sequence ID" value="NZ_BAAAFP010000002.1"/>
</dbReference>